<dbReference type="AlphaFoldDB" id="A0A4Y2D8U8"/>
<keyword evidence="2" id="KW-1185">Reference proteome</keyword>
<gene>
    <name evidence="1" type="ORF">AVEN_64329_1</name>
</gene>
<reference evidence="1 2" key="1">
    <citation type="journal article" date="2019" name="Sci. Rep.">
        <title>Orb-weaving spider Araneus ventricosus genome elucidates the spidroin gene catalogue.</title>
        <authorList>
            <person name="Kono N."/>
            <person name="Nakamura H."/>
            <person name="Ohtoshi R."/>
            <person name="Moran D.A.P."/>
            <person name="Shinohara A."/>
            <person name="Yoshida Y."/>
            <person name="Fujiwara M."/>
            <person name="Mori M."/>
            <person name="Tomita M."/>
            <person name="Arakawa K."/>
        </authorList>
    </citation>
    <scope>NUCLEOTIDE SEQUENCE [LARGE SCALE GENOMIC DNA]</scope>
</reference>
<name>A0A4Y2D8U8_ARAVE</name>
<evidence type="ECO:0000313" key="2">
    <source>
        <dbReference type="Proteomes" id="UP000499080"/>
    </source>
</evidence>
<comment type="caution">
    <text evidence="1">The sequence shown here is derived from an EMBL/GenBank/DDBJ whole genome shotgun (WGS) entry which is preliminary data.</text>
</comment>
<dbReference type="EMBL" id="BGPR01000323">
    <property type="protein sequence ID" value="GBM13111.1"/>
    <property type="molecule type" value="Genomic_DNA"/>
</dbReference>
<evidence type="ECO:0000313" key="1">
    <source>
        <dbReference type="EMBL" id="GBM13111.1"/>
    </source>
</evidence>
<dbReference type="Proteomes" id="UP000499080">
    <property type="component" value="Unassembled WGS sequence"/>
</dbReference>
<accession>A0A4Y2D8U8</accession>
<sequence>MMEILGGSFTNLACNQLTAHVTKLCSSQDMDLSLRCCKDSTLPKPHSVLVGGSEHQSIMLRFPFSQPPTIWHHPDNNISQYGSTAWPTIHRQEGRYISFSKEKPVFSIPIPINPPAVRLSDCYV</sequence>
<organism evidence="1 2">
    <name type="scientific">Araneus ventricosus</name>
    <name type="common">Orbweaver spider</name>
    <name type="synonym">Epeira ventricosa</name>
    <dbReference type="NCBI Taxonomy" id="182803"/>
    <lineage>
        <taxon>Eukaryota</taxon>
        <taxon>Metazoa</taxon>
        <taxon>Ecdysozoa</taxon>
        <taxon>Arthropoda</taxon>
        <taxon>Chelicerata</taxon>
        <taxon>Arachnida</taxon>
        <taxon>Araneae</taxon>
        <taxon>Araneomorphae</taxon>
        <taxon>Entelegynae</taxon>
        <taxon>Araneoidea</taxon>
        <taxon>Araneidae</taxon>
        <taxon>Araneus</taxon>
    </lineage>
</organism>
<proteinExistence type="predicted"/>
<protein>
    <submittedName>
        <fullName evidence="1">Uncharacterized protein</fullName>
    </submittedName>
</protein>